<dbReference type="Proteomes" id="UP001642484">
    <property type="component" value="Unassembled WGS sequence"/>
</dbReference>
<evidence type="ECO:0000313" key="2">
    <source>
        <dbReference type="Proteomes" id="UP001642484"/>
    </source>
</evidence>
<dbReference type="EMBL" id="CAXAMN010021607">
    <property type="protein sequence ID" value="CAK9061402.1"/>
    <property type="molecule type" value="Genomic_DNA"/>
</dbReference>
<accession>A0ABP0NE85</accession>
<comment type="caution">
    <text evidence="1">The sequence shown here is derived from an EMBL/GenBank/DDBJ whole genome shotgun (WGS) entry which is preliminary data.</text>
</comment>
<sequence>MSWRSGPGDFLTFPWDAQRIDPGGVRRGSSFAGVPRDGSSSGYLSFCMGPKETVTKAVQQPNLGLCGIQSPVRDQDLEFKVLRLPRCGQCTAPEYEPNLETELSFPSSDKGIGSISVAQRNAQIAKSVICEIYRELERRCYEEQRQYEESGTQPSQQKVNFWATYTNKARLQQFASDSLGFVQKNAECRSRVLNTKQLRFLILLQHLVSEDCNDITRPERLRKHQDLFEGDLTDSVSSQLIEDAHRCEFSIEGRSFSLQEELQEEGRQEERKKRIAQFQSELVHALETYLISFCAKNGLSPGGSKRLMQAVTTQMSQAGLANIDRGSQASRYFVGSNGLDQRIAYNLSTMYTLDQEALKLSIVCMRTGFTQYLDKDELLTIAGVQYPRRCKPDSYLYQYATLCFTIGPLVDNSESVECSVLDALDEAHINAALAEDEEEVIMDEAQRQVA</sequence>
<name>A0ABP0NE85_9DINO</name>
<keyword evidence="2" id="KW-1185">Reference proteome</keyword>
<gene>
    <name evidence="1" type="ORF">CCMP2556_LOCUS30181</name>
</gene>
<protein>
    <submittedName>
        <fullName evidence="1">Uncharacterized protein</fullName>
    </submittedName>
</protein>
<reference evidence="1 2" key="1">
    <citation type="submission" date="2024-02" db="EMBL/GenBank/DDBJ databases">
        <authorList>
            <person name="Chen Y."/>
            <person name="Shah S."/>
            <person name="Dougan E. K."/>
            <person name="Thang M."/>
            <person name="Chan C."/>
        </authorList>
    </citation>
    <scope>NUCLEOTIDE SEQUENCE [LARGE SCALE GENOMIC DNA]</scope>
</reference>
<proteinExistence type="predicted"/>
<organism evidence="1 2">
    <name type="scientific">Durusdinium trenchii</name>
    <dbReference type="NCBI Taxonomy" id="1381693"/>
    <lineage>
        <taxon>Eukaryota</taxon>
        <taxon>Sar</taxon>
        <taxon>Alveolata</taxon>
        <taxon>Dinophyceae</taxon>
        <taxon>Suessiales</taxon>
        <taxon>Symbiodiniaceae</taxon>
        <taxon>Durusdinium</taxon>
    </lineage>
</organism>
<evidence type="ECO:0000313" key="1">
    <source>
        <dbReference type="EMBL" id="CAK9061402.1"/>
    </source>
</evidence>